<keyword evidence="5" id="KW-1185">Reference proteome</keyword>
<reference evidence="4 5" key="1">
    <citation type="submission" date="2020-08" db="EMBL/GenBank/DDBJ databases">
        <title>Genomic Encyclopedia of Type Strains, Phase III (KMG-III): the genomes of soil and plant-associated and newly described type strains.</title>
        <authorList>
            <person name="Whitman W."/>
        </authorList>
    </citation>
    <scope>NUCLEOTIDE SEQUENCE [LARGE SCALE GENOMIC DNA]</scope>
    <source>
        <strain evidence="4 5">CECT 3226</strain>
    </source>
</reference>
<dbReference type="Pfam" id="PF19956">
    <property type="entry name" value="EAD2"/>
    <property type="match status" value="1"/>
</dbReference>
<evidence type="ECO:0000259" key="1">
    <source>
        <dbReference type="Pfam" id="PF19916"/>
    </source>
</evidence>
<dbReference type="Pfam" id="PF19916">
    <property type="entry name" value="VMAP-M0"/>
    <property type="match status" value="1"/>
</dbReference>
<dbReference type="EMBL" id="JACHJE010000003">
    <property type="protein sequence ID" value="MBB5124777.1"/>
    <property type="molecule type" value="Genomic_DNA"/>
</dbReference>
<evidence type="ECO:0000259" key="2">
    <source>
        <dbReference type="Pfam" id="PF19956"/>
    </source>
</evidence>
<evidence type="ECO:0000259" key="3">
    <source>
        <dbReference type="Pfam" id="PF20028"/>
    </source>
</evidence>
<dbReference type="Proteomes" id="UP000568022">
    <property type="component" value="Unassembled WGS sequence"/>
</dbReference>
<accession>A0A7W8BJX3</accession>
<dbReference type="InterPro" id="IPR045431">
    <property type="entry name" value="EAD2"/>
</dbReference>
<dbReference type="InterPro" id="IPR045450">
    <property type="entry name" value="VMAP_C"/>
</dbReference>
<dbReference type="AlphaFoldDB" id="A0A7W8BJX3"/>
<feature type="domain" description="vWA-MoxR associated protein C-terminal" evidence="3">
    <location>
        <begin position="261"/>
        <end position="500"/>
    </location>
</feature>
<evidence type="ECO:0000313" key="4">
    <source>
        <dbReference type="EMBL" id="MBB5124777.1"/>
    </source>
</evidence>
<dbReference type="Pfam" id="PF20028">
    <property type="entry name" value="VMAP-C"/>
    <property type="match status" value="1"/>
</dbReference>
<gene>
    <name evidence="4" type="ORF">FHS32_001509</name>
</gene>
<protein>
    <submittedName>
        <fullName evidence="4">Uncharacterized protein</fullName>
    </submittedName>
</protein>
<feature type="domain" description="vWA-MoxR associated protein middle region 0" evidence="1">
    <location>
        <begin position="131"/>
        <end position="231"/>
    </location>
</feature>
<comment type="caution">
    <text evidence="4">The sequence shown here is derived from an EMBL/GenBank/DDBJ whole genome shotgun (WGS) entry which is preliminary data.</text>
</comment>
<proteinExistence type="predicted"/>
<evidence type="ECO:0000313" key="5">
    <source>
        <dbReference type="Proteomes" id="UP000568022"/>
    </source>
</evidence>
<sequence>MGDKSVEKGEGFGGSGSGVSRAQGLVLLQQLTDALCELSCMEDAQGRVQFATVLGEQLARTVDVRGIRLREDVVAMVRAALSVAGGERVLVGVVELFEGAAPADELERLLAPAAPPPAADSLPGPLSGHDTGTAYALLAEAKGEVSAARLRDRLAEELNGLYLPAGLSPEQLFAHILEWNAQPDGLPPAVLLVDVAASLAASPGHRGALLKWTDGWAQRSGLTAAVGRRRAARLESASDPDIPCCLIVAVEPARDGTGEIVVRPWLNTVPGHWDPQPGEPTTTTLDGLGPAVEQALQQGARLWSAPADPDPTGREQPTYVEFVLPYDLLNHDVAGLRFRTGHGRPLPLGLKYGVHLRSLERMRTDDVLVRRQWRERWRSLRQQGVTVHGWTGADAQRLDAWQTALAGESGRTAVVLDAPADTPALEALKAAIAEGIALAIWDRRGAFAEERREVVTAVFASVPIAAQIPMAIHRLRRKAVDPAQSPDLLGRHIAFFWDDPTRLVDIHTDDGDLADEEASA</sequence>
<organism evidence="4 5">
    <name type="scientific">Streptomyces griseoloalbus</name>
    <dbReference type="NCBI Taxonomy" id="67303"/>
    <lineage>
        <taxon>Bacteria</taxon>
        <taxon>Bacillati</taxon>
        <taxon>Actinomycetota</taxon>
        <taxon>Actinomycetes</taxon>
        <taxon>Kitasatosporales</taxon>
        <taxon>Streptomycetaceae</taxon>
        <taxon>Streptomyces</taxon>
    </lineage>
</organism>
<dbReference type="InterPro" id="IPR045555">
    <property type="entry name" value="VMAP-M0"/>
</dbReference>
<feature type="domain" description="Effector-associated" evidence="2">
    <location>
        <begin position="32"/>
        <end position="111"/>
    </location>
</feature>
<name>A0A7W8BJX3_9ACTN</name>